<dbReference type="Gene3D" id="3.90.25.10">
    <property type="entry name" value="UDP-galactose 4-epimerase, domain 1"/>
    <property type="match status" value="1"/>
</dbReference>
<feature type="binding site" evidence="4">
    <location>
        <begin position="31"/>
        <end position="32"/>
    </location>
    <ligand>
        <name>NADP(+)</name>
        <dbReference type="ChEBI" id="CHEBI:58349"/>
    </ligand>
</feature>
<feature type="binding site" evidence="4">
    <location>
        <position position="186"/>
    </location>
    <ligand>
        <name>NADP(+)</name>
        <dbReference type="ChEBI" id="CHEBI:58349"/>
    </ligand>
</feature>
<comment type="domain">
    <text evidence="4">Contains a large N-terminal NADP-binding domain, and a smaller C-terminal substrate-binding domain.</text>
</comment>
<evidence type="ECO:0000256" key="3">
    <source>
        <dbReference type="ARBA" id="ARBA00023277"/>
    </source>
</evidence>
<sequence>MIIVTGGAGLIGSAVVHRLNQLGREDILVVDHLEHSDKWRNLAPLRFMDYMEKDDFEARLDAGSLQRKPLRGAGGVEAVLHLGACSATTETDASYLAKNNFEYTRKLALVALETNARFIYASSAATYGNGENGFEDEEQDLPRLRPLNAYGYSKQLFDLWALRHGLLGKIAGLKYFNVFGPNEQHKGEMRSLVLKAYEQIMESGTLRLFKSHRPDYADGEQVRDFIYVMDAAAATVHFLINRQANGIFNIGGGGTVSWNRLATAVFSAMGRPVNIHYIDMPESIRDTYQYRTCAETAKLRAAGFSEEISTVEEGVRDYIQNYLMPGKRLGGLGWFSGTVEAFKKQRIWHTRRFYEDTISAPRFPPWKRGVSIPPQLLPAEAGAGVVVDHAHRLHEGIADGAANKGKAAPPQVAAYAIGERGTGRHLR</sequence>
<feature type="binding site" evidence="4">
    <location>
        <position position="288"/>
    </location>
    <ligand>
        <name>substrate</name>
    </ligand>
</feature>
<keyword evidence="3 4" id="KW-0119">Carbohydrate metabolism</keyword>
<gene>
    <name evidence="4" type="primary">hldD</name>
    <name evidence="6" type="ordered locus">Ppro_3580</name>
</gene>
<dbReference type="AlphaFoldDB" id="A1AV01"/>
<dbReference type="GO" id="GO:0097171">
    <property type="term" value="P:ADP-L-glycero-beta-D-manno-heptose biosynthetic process"/>
    <property type="evidence" value="ECO:0007669"/>
    <property type="project" value="UniProtKB-UniPathway"/>
</dbReference>
<feature type="binding site" evidence="4">
    <location>
        <position position="154"/>
    </location>
    <ligand>
        <name>NADP(+)</name>
        <dbReference type="ChEBI" id="CHEBI:58349"/>
    </ligand>
</feature>
<feature type="binding site" evidence="4">
    <location>
        <position position="38"/>
    </location>
    <ligand>
        <name>NADP(+)</name>
        <dbReference type="ChEBI" id="CHEBI:58349"/>
    </ligand>
</feature>
<evidence type="ECO:0000313" key="7">
    <source>
        <dbReference type="Proteomes" id="UP000006732"/>
    </source>
</evidence>
<dbReference type="PANTHER" id="PTHR43103">
    <property type="entry name" value="NUCLEOSIDE-DIPHOSPHATE-SUGAR EPIMERASE"/>
    <property type="match status" value="1"/>
</dbReference>
<proteinExistence type="inferred from homology"/>
<evidence type="ECO:0000256" key="1">
    <source>
        <dbReference type="ARBA" id="ARBA00022857"/>
    </source>
</evidence>
<evidence type="ECO:0000256" key="2">
    <source>
        <dbReference type="ARBA" id="ARBA00023235"/>
    </source>
</evidence>
<comment type="function">
    <text evidence="4">Catalyzes the interconversion between ADP-D-glycero-beta-D-manno-heptose and ADP-L-glycero-beta-D-manno-heptose via an epimerization at carbon 6 of the heptose.</text>
</comment>
<keyword evidence="7" id="KW-1185">Reference proteome</keyword>
<dbReference type="KEGG" id="ppd:Ppro_3580"/>
<feature type="binding site" evidence="4">
    <location>
        <begin position="82"/>
        <end position="86"/>
    </location>
    <ligand>
        <name>NADP(+)</name>
        <dbReference type="ChEBI" id="CHEBI:58349"/>
    </ligand>
</feature>
<evidence type="ECO:0000256" key="4">
    <source>
        <dbReference type="HAMAP-Rule" id="MF_01601"/>
    </source>
</evidence>
<comment type="subunit">
    <text evidence="4">Homopentamer.</text>
</comment>
<name>A1AV01_PELPD</name>
<feature type="binding site" evidence="4">
    <location>
        <position position="195"/>
    </location>
    <ligand>
        <name>substrate</name>
    </ligand>
</feature>
<dbReference type="InterPro" id="IPR011912">
    <property type="entry name" value="Heptose_epim"/>
</dbReference>
<evidence type="ECO:0000313" key="6">
    <source>
        <dbReference type="EMBL" id="ABL01172.1"/>
    </source>
</evidence>
<dbReference type="EC" id="5.1.3.20" evidence="4"/>
<reference evidence="6 7" key="1">
    <citation type="submission" date="2006-10" db="EMBL/GenBank/DDBJ databases">
        <title>Complete sequence of chromosome of Pelobacter propionicus DSM 2379.</title>
        <authorList>
            <consortium name="US DOE Joint Genome Institute"/>
            <person name="Copeland A."/>
            <person name="Lucas S."/>
            <person name="Lapidus A."/>
            <person name="Barry K."/>
            <person name="Detter J.C."/>
            <person name="Glavina del Rio T."/>
            <person name="Hammon N."/>
            <person name="Israni S."/>
            <person name="Dalin E."/>
            <person name="Tice H."/>
            <person name="Pitluck S."/>
            <person name="Saunders E."/>
            <person name="Brettin T."/>
            <person name="Bruce D."/>
            <person name="Han C."/>
            <person name="Tapia R."/>
            <person name="Schmutz J."/>
            <person name="Larimer F."/>
            <person name="Land M."/>
            <person name="Hauser L."/>
            <person name="Kyrpides N."/>
            <person name="Kim E."/>
            <person name="Lovley D."/>
            <person name="Richardson P."/>
        </authorList>
    </citation>
    <scope>NUCLEOTIDE SEQUENCE [LARGE SCALE GENOMIC DNA]</scope>
    <source>
        <strain evidence="7">DSM 2379 / NBRC 103807 / OttBd1</strain>
    </source>
</reference>
<feature type="binding site" evidence="4">
    <location>
        <position position="177"/>
    </location>
    <ligand>
        <name>substrate</name>
    </ligand>
</feature>
<feature type="active site" description="Proton acceptor" evidence="4">
    <location>
        <position position="150"/>
    </location>
</feature>
<keyword evidence="1 4" id="KW-0521">NADP</keyword>
<feature type="binding site" evidence="4">
    <location>
        <position position="99"/>
    </location>
    <ligand>
        <name>NADP(+)</name>
        <dbReference type="ChEBI" id="CHEBI:58349"/>
    </ligand>
</feature>
<dbReference type="Proteomes" id="UP000006732">
    <property type="component" value="Chromosome"/>
</dbReference>
<dbReference type="GO" id="GO:0050661">
    <property type="term" value="F:NADP binding"/>
    <property type="evidence" value="ECO:0007669"/>
    <property type="project" value="InterPro"/>
</dbReference>
<dbReference type="PANTHER" id="PTHR43103:SF3">
    <property type="entry name" value="ADP-L-GLYCERO-D-MANNO-HEPTOSE-6-EPIMERASE"/>
    <property type="match status" value="1"/>
</dbReference>
<organism evidence="6 7">
    <name type="scientific">Pelobacter propionicus (strain DSM 2379 / NBRC 103807 / OttBd1)</name>
    <dbReference type="NCBI Taxonomy" id="338966"/>
    <lineage>
        <taxon>Bacteria</taxon>
        <taxon>Pseudomonadati</taxon>
        <taxon>Thermodesulfobacteriota</taxon>
        <taxon>Desulfuromonadia</taxon>
        <taxon>Desulfuromonadales</taxon>
        <taxon>Desulfuromonadaceae</taxon>
        <taxon>Pelobacter</taxon>
    </lineage>
</organism>
<dbReference type="SUPFAM" id="SSF51735">
    <property type="entry name" value="NAD(P)-binding Rossmann-fold domains"/>
    <property type="match status" value="1"/>
</dbReference>
<feature type="binding site" evidence="4">
    <location>
        <position position="223"/>
    </location>
    <ligand>
        <name>substrate</name>
    </ligand>
</feature>
<feature type="binding site" evidence="4">
    <location>
        <position position="53"/>
    </location>
    <ligand>
        <name>NADP(+)</name>
        <dbReference type="ChEBI" id="CHEBI:58349"/>
    </ligand>
</feature>
<comment type="similarity">
    <text evidence="4">Belongs to the NAD(P)-dependent epimerase/dehydratase family. HldD subfamily.</text>
</comment>
<keyword evidence="2 4" id="KW-0413">Isomerase</keyword>
<dbReference type="HAMAP" id="MF_01601">
    <property type="entry name" value="Heptose_epimerase"/>
    <property type="match status" value="1"/>
</dbReference>
<comment type="catalytic activity">
    <reaction evidence="4">
        <text>ADP-D-glycero-beta-D-manno-heptose = ADP-L-glycero-beta-D-manno-heptose</text>
        <dbReference type="Rhea" id="RHEA:17577"/>
        <dbReference type="ChEBI" id="CHEBI:59967"/>
        <dbReference type="ChEBI" id="CHEBI:61506"/>
        <dbReference type="EC" id="5.1.3.20"/>
    </reaction>
</comment>
<dbReference type="GO" id="GO:0005975">
    <property type="term" value="P:carbohydrate metabolic process"/>
    <property type="evidence" value="ECO:0007669"/>
    <property type="project" value="UniProtKB-UniRule"/>
</dbReference>
<feature type="active site" description="Proton acceptor" evidence="4">
    <location>
        <position position="186"/>
    </location>
</feature>
<feature type="binding site" evidence="4">
    <location>
        <position position="178"/>
    </location>
    <ligand>
        <name>NADP(+)</name>
        <dbReference type="ChEBI" id="CHEBI:58349"/>
    </ligand>
</feature>
<dbReference type="CDD" id="cd05248">
    <property type="entry name" value="ADP_GME_SDR_e"/>
    <property type="match status" value="1"/>
</dbReference>
<dbReference type="eggNOG" id="COG0451">
    <property type="taxonomic scope" value="Bacteria"/>
</dbReference>
<dbReference type="NCBIfam" id="TIGR02197">
    <property type="entry name" value="heptose_epim"/>
    <property type="match status" value="1"/>
</dbReference>
<feature type="binding site" evidence="4">
    <location>
        <begin position="10"/>
        <end position="11"/>
    </location>
    <ligand>
        <name>NADP(+)</name>
        <dbReference type="ChEBI" id="CHEBI:58349"/>
    </ligand>
</feature>
<evidence type="ECO:0000259" key="5">
    <source>
        <dbReference type="Pfam" id="PF01370"/>
    </source>
</evidence>
<feature type="domain" description="NAD-dependent epimerase/dehydratase" evidence="5">
    <location>
        <begin position="2"/>
        <end position="251"/>
    </location>
</feature>
<dbReference type="GO" id="GO:0008712">
    <property type="term" value="F:ADP-glyceromanno-heptose 6-epimerase activity"/>
    <property type="evidence" value="ECO:0007669"/>
    <property type="project" value="UniProtKB-UniRule"/>
</dbReference>
<feature type="binding site" evidence="4">
    <location>
        <begin position="209"/>
        <end position="212"/>
    </location>
    <ligand>
        <name>substrate</name>
    </ligand>
</feature>
<feature type="binding site" evidence="4">
    <location>
        <position position="188"/>
    </location>
    <ligand>
        <name>substrate</name>
    </ligand>
</feature>
<dbReference type="STRING" id="338966.Ppro_3580"/>
<comment type="cofactor">
    <cofactor evidence="4">
        <name>NADP(+)</name>
        <dbReference type="ChEBI" id="CHEBI:58349"/>
    </cofactor>
    <text evidence="4">Binds 1 NADP(+) per subunit.</text>
</comment>
<accession>A1AV01</accession>
<dbReference type="EMBL" id="CP000482">
    <property type="protein sequence ID" value="ABL01172.1"/>
    <property type="molecule type" value="Genomic_DNA"/>
</dbReference>
<dbReference type="InterPro" id="IPR001509">
    <property type="entry name" value="Epimerase_deHydtase"/>
</dbReference>
<dbReference type="UniPathway" id="UPA00356">
    <property type="reaction ID" value="UER00440"/>
</dbReference>
<dbReference type="InterPro" id="IPR036291">
    <property type="entry name" value="NAD(P)-bd_dom_sf"/>
</dbReference>
<dbReference type="Pfam" id="PF01370">
    <property type="entry name" value="Epimerase"/>
    <property type="match status" value="1"/>
</dbReference>
<dbReference type="HOGENOM" id="CLU_007383_1_3_7"/>
<dbReference type="Gene3D" id="3.40.50.720">
    <property type="entry name" value="NAD(P)-binding Rossmann-like Domain"/>
    <property type="match status" value="1"/>
</dbReference>
<protein>
    <recommendedName>
        <fullName evidence="4">ADP-L-glycero-D-manno-heptose-6-epimerase</fullName>
        <ecNumber evidence="4">5.1.3.20</ecNumber>
    </recommendedName>
    <alternativeName>
        <fullName evidence="4">ADP-L-glycero-beta-D-manno-heptose-6-epimerase</fullName>
        <shortName evidence="4">ADP-glyceromanno-heptose 6-epimerase</shortName>
        <shortName evidence="4">ADP-hep 6-epimerase</shortName>
        <shortName evidence="4">AGME</shortName>
    </alternativeName>
</protein>
<comment type="pathway">
    <text evidence="4">Nucleotide-sugar biosynthesis; ADP-L-glycero-beta-D-manno-heptose biosynthesis; ADP-L-glycero-beta-D-manno-heptose from D-glycero-beta-D-manno-heptose 7-phosphate: step 4/4.</text>
</comment>